<reference evidence="2 3" key="2">
    <citation type="submission" date="2020-03" db="EMBL/GenBank/DDBJ databases">
        <authorList>
            <person name="Ichikawa N."/>
            <person name="Kimura A."/>
            <person name="Kitahashi Y."/>
            <person name="Uohara A."/>
        </authorList>
    </citation>
    <scope>NUCLEOTIDE SEQUENCE [LARGE SCALE GENOMIC DNA]</scope>
    <source>
        <strain evidence="2 3">NBRC 108638</strain>
    </source>
</reference>
<dbReference type="GO" id="GO:0003677">
    <property type="term" value="F:DNA binding"/>
    <property type="evidence" value="ECO:0007669"/>
    <property type="project" value="InterPro"/>
</dbReference>
<dbReference type="Proteomes" id="UP000482960">
    <property type="component" value="Unassembled WGS sequence"/>
</dbReference>
<dbReference type="RefSeq" id="WP_173079918.1">
    <property type="nucleotide sequence ID" value="NZ_BAABJB010000053.1"/>
</dbReference>
<name>A0A6V8LKS4_9ACTN</name>
<evidence type="ECO:0000313" key="3">
    <source>
        <dbReference type="Proteomes" id="UP000482960"/>
    </source>
</evidence>
<dbReference type="Pfam" id="PF13560">
    <property type="entry name" value="HTH_31"/>
    <property type="match status" value="1"/>
</dbReference>
<proteinExistence type="predicted"/>
<evidence type="ECO:0000313" key="2">
    <source>
        <dbReference type="EMBL" id="GFJ93245.1"/>
    </source>
</evidence>
<dbReference type="SUPFAM" id="SSF47413">
    <property type="entry name" value="lambda repressor-like DNA-binding domains"/>
    <property type="match status" value="1"/>
</dbReference>
<dbReference type="InterPro" id="IPR001387">
    <property type="entry name" value="Cro/C1-type_HTH"/>
</dbReference>
<dbReference type="Gene3D" id="1.10.260.40">
    <property type="entry name" value="lambda repressor-like DNA-binding domains"/>
    <property type="match status" value="1"/>
</dbReference>
<protein>
    <recommendedName>
        <fullName evidence="1">HTH cro/C1-type domain-containing protein</fullName>
    </recommendedName>
</protein>
<organism evidence="2 3">
    <name type="scientific">Phytohabitans rumicis</name>
    <dbReference type="NCBI Taxonomy" id="1076125"/>
    <lineage>
        <taxon>Bacteria</taxon>
        <taxon>Bacillati</taxon>
        <taxon>Actinomycetota</taxon>
        <taxon>Actinomycetes</taxon>
        <taxon>Micromonosporales</taxon>
        <taxon>Micromonosporaceae</taxon>
    </lineage>
</organism>
<dbReference type="InterPro" id="IPR010982">
    <property type="entry name" value="Lambda_DNA-bd_dom_sf"/>
</dbReference>
<dbReference type="AlphaFoldDB" id="A0A6V8LKS4"/>
<dbReference type="EMBL" id="BLPG01000001">
    <property type="protein sequence ID" value="GFJ93245.1"/>
    <property type="molecule type" value="Genomic_DNA"/>
</dbReference>
<reference evidence="2 3" key="1">
    <citation type="submission" date="2020-03" db="EMBL/GenBank/DDBJ databases">
        <title>Whole genome shotgun sequence of Phytohabitans rumicis NBRC 108638.</title>
        <authorList>
            <person name="Komaki H."/>
            <person name="Tamura T."/>
        </authorList>
    </citation>
    <scope>NUCLEOTIDE SEQUENCE [LARGE SCALE GENOMIC DNA]</scope>
    <source>
        <strain evidence="2 3">NBRC 108638</strain>
    </source>
</reference>
<dbReference type="PROSITE" id="PS50943">
    <property type="entry name" value="HTH_CROC1"/>
    <property type="match status" value="1"/>
</dbReference>
<feature type="domain" description="HTH cro/C1-type" evidence="1">
    <location>
        <begin position="18"/>
        <end position="71"/>
    </location>
</feature>
<evidence type="ECO:0000259" key="1">
    <source>
        <dbReference type="PROSITE" id="PS50943"/>
    </source>
</evidence>
<comment type="caution">
    <text evidence="2">The sequence shown here is derived from an EMBL/GenBank/DDBJ whole genome shotgun (WGS) entry which is preliminary data.</text>
</comment>
<accession>A0A6V8LKS4</accession>
<gene>
    <name evidence="2" type="ORF">Prum_068870</name>
</gene>
<sequence>MADPPQIRQTRKNLGQRLAELRHAAGLNQHELATAVNYARSTVANIEVGRQNAPAEFWERCDTILNAAGTLRAAYHALCLAQSAHRHDEARRHPSAADPAAPAHDAREGLAHRPVTVVGSPVLAGRLAQLLAPGMATSAPPWRGWCPG</sequence>
<dbReference type="CDD" id="cd00093">
    <property type="entry name" value="HTH_XRE"/>
    <property type="match status" value="1"/>
</dbReference>
<keyword evidence="3" id="KW-1185">Reference proteome</keyword>
<dbReference type="SMART" id="SM00530">
    <property type="entry name" value="HTH_XRE"/>
    <property type="match status" value="1"/>
</dbReference>